<dbReference type="Gene3D" id="3.20.20.140">
    <property type="entry name" value="Metal-dependent hydrolases"/>
    <property type="match status" value="1"/>
</dbReference>
<accession>A0A9D2MYD8</accession>
<dbReference type="EMBL" id="DWWT01000017">
    <property type="protein sequence ID" value="HJC05425.1"/>
    <property type="molecule type" value="Genomic_DNA"/>
</dbReference>
<dbReference type="InterPro" id="IPR046249">
    <property type="entry name" value="DUF6282"/>
</dbReference>
<organism evidence="1 2">
    <name type="scientific">Candidatus Enterocloster excrementipullorum</name>
    <dbReference type="NCBI Taxonomy" id="2838559"/>
    <lineage>
        <taxon>Bacteria</taxon>
        <taxon>Bacillati</taxon>
        <taxon>Bacillota</taxon>
        <taxon>Clostridia</taxon>
        <taxon>Lachnospirales</taxon>
        <taxon>Lachnospiraceae</taxon>
        <taxon>Enterocloster</taxon>
    </lineage>
</organism>
<sequence>MSVRYKDERKLLGRLDNQIIDDLFHGSIDMHVHPGPDPVADRPNDSGTMALEAQKAGMAAIVLKSVTYPTASDAYIIQKHLTPELHVFGAVVIAYSETGGLDHAADVIKKQADIGAKVVWFPTFDAKWCMDYLKSGEGIYILDENGGLKPQVYDILKVCKEYNLVVCSGHMSYEETAKLFDACVEMGITKMVATHPLAELSRFTMEQILALADKGAYIEHVYGTLMPRLGNMDPSDYVDCIRAVGAERTILGSDLGQVWDPMPASGMRHYITMMLQFGCTPQEVELMVKTNPAKLLDL</sequence>
<dbReference type="AlphaFoldDB" id="A0A9D2MYD8"/>
<evidence type="ECO:0000313" key="2">
    <source>
        <dbReference type="Proteomes" id="UP000823910"/>
    </source>
</evidence>
<dbReference type="Pfam" id="PF19799">
    <property type="entry name" value="DUF6282"/>
    <property type="match status" value="1"/>
</dbReference>
<dbReference type="SUPFAM" id="SSF51556">
    <property type="entry name" value="Metallo-dependent hydrolases"/>
    <property type="match status" value="1"/>
</dbReference>
<name>A0A9D2MYD8_9FIRM</name>
<protein>
    <submittedName>
        <fullName evidence="1">Amidohydrolase</fullName>
    </submittedName>
</protein>
<reference evidence="1" key="2">
    <citation type="submission" date="2021-04" db="EMBL/GenBank/DDBJ databases">
        <authorList>
            <person name="Gilroy R."/>
        </authorList>
    </citation>
    <scope>NUCLEOTIDE SEQUENCE</scope>
    <source>
        <strain evidence="1">CHK180-15479</strain>
    </source>
</reference>
<comment type="caution">
    <text evidence="1">The sequence shown here is derived from an EMBL/GenBank/DDBJ whole genome shotgun (WGS) entry which is preliminary data.</text>
</comment>
<dbReference type="Proteomes" id="UP000823910">
    <property type="component" value="Unassembled WGS sequence"/>
</dbReference>
<gene>
    <name evidence="1" type="ORF">H9704_04630</name>
</gene>
<proteinExistence type="predicted"/>
<reference evidence="1" key="1">
    <citation type="journal article" date="2021" name="PeerJ">
        <title>Extensive microbial diversity within the chicken gut microbiome revealed by metagenomics and culture.</title>
        <authorList>
            <person name="Gilroy R."/>
            <person name="Ravi A."/>
            <person name="Getino M."/>
            <person name="Pursley I."/>
            <person name="Horton D.L."/>
            <person name="Alikhan N.F."/>
            <person name="Baker D."/>
            <person name="Gharbi K."/>
            <person name="Hall N."/>
            <person name="Watson M."/>
            <person name="Adriaenssens E.M."/>
            <person name="Foster-Nyarko E."/>
            <person name="Jarju S."/>
            <person name="Secka A."/>
            <person name="Antonio M."/>
            <person name="Oren A."/>
            <person name="Chaudhuri R.R."/>
            <person name="La Ragione R."/>
            <person name="Hildebrand F."/>
            <person name="Pallen M.J."/>
        </authorList>
    </citation>
    <scope>NUCLEOTIDE SEQUENCE</scope>
    <source>
        <strain evidence="1">CHK180-15479</strain>
    </source>
</reference>
<dbReference type="InterPro" id="IPR032466">
    <property type="entry name" value="Metal_Hydrolase"/>
</dbReference>
<evidence type="ECO:0000313" key="1">
    <source>
        <dbReference type="EMBL" id="HJC05425.1"/>
    </source>
</evidence>